<organism evidence="6 7">
    <name type="scientific">Gordonia hongkongensis</name>
    <dbReference type="NCBI Taxonomy" id="1701090"/>
    <lineage>
        <taxon>Bacteria</taxon>
        <taxon>Bacillati</taxon>
        <taxon>Actinomycetota</taxon>
        <taxon>Actinomycetes</taxon>
        <taxon>Mycobacteriales</taxon>
        <taxon>Gordoniaceae</taxon>
        <taxon>Gordonia</taxon>
    </lineage>
</organism>
<dbReference type="EMBL" id="CP121270">
    <property type="protein sequence ID" value="WFP25923.1"/>
    <property type="molecule type" value="Genomic_DNA"/>
</dbReference>
<dbReference type="PANTHER" id="PTHR40079">
    <property type="entry name" value="MANNAN ENDO-1,4-BETA-MANNOSIDASE E-RELATED"/>
    <property type="match status" value="1"/>
</dbReference>
<proteinExistence type="inferred from homology"/>
<dbReference type="Gene3D" id="3.20.20.80">
    <property type="entry name" value="Glycosidases"/>
    <property type="match status" value="1"/>
</dbReference>
<keyword evidence="2 4" id="KW-0378">Hydrolase</keyword>
<evidence type="ECO:0000259" key="5">
    <source>
        <dbReference type="PROSITE" id="PS51764"/>
    </source>
</evidence>
<dbReference type="PANTHER" id="PTHR40079:SF4">
    <property type="entry name" value="GH26 DOMAIN-CONTAINING PROTEIN-RELATED"/>
    <property type="match status" value="1"/>
</dbReference>
<dbReference type="Proteomes" id="UP001213504">
    <property type="component" value="Chromosome"/>
</dbReference>
<protein>
    <submittedName>
        <fullName evidence="6">Glycosyl hydrolase</fullName>
    </submittedName>
</protein>
<dbReference type="PROSITE" id="PS51764">
    <property type="entry name" value="GH26"/>
    <property type="match status" value="1"/>
</dbReference>
<evidence type="ECO:0000256" key="2">
    <source>
        <dbReference type="ARBA" id="ARBA00022801"/>
    </source>
</evidence>
<gene>
    <name evidence="6" type="ORF">P9A14_05265</name>
</gene>
<dbReference type="Pfam" id="PF02156">
    <property type="entry name" value="Glyco_hydro_26"/>
    <property type="match status" value="1"/>
</dbReference>
<evidence type="ECO:0000256" key="4">
    <source>
        <dbReference type="PROSITE-ProRule" id="PRU01100"/>
    </source>
</evidence>
<accession>A0AAX3T9U9</accession>
<dbReference type="RefSeq" id="WP_242696997.1">
    <property type="nucleotide sequence ID" value="NZ_CP121270.1"/>
</dbReference>
<feature type="active site" description="Nucleophile" evidence="4">
    <location>
        <position position="226"/>
    </location>
</feature>
<name>A0AAX3T9U9_9ACTN</name>
<sequence>MTSSLPDPAWGAFLSAPASESRVTFDRFAALAGAQPDLLHLYASTRDSHPQDHLDTIRQLGATPVLTLEPWNPRVGPYQPEFSLSSINAGQHDSDLQRWAAELGSWGHPVLLRFAQEMNGTWYPWSVGLYGNTAAEYRAAWVRMHRIVSAQAPNVEFVWAPNVLTEGTRDFVDCYPGDRFVDYLGLDGYNWGDTPGHQWQSPDKLFSQSLSTIRRLAPRLPILVTEVGCAEGARPGDKARWMDEFFELMLRNTDVTGFLWFQTDKERDWRINSTSSSTAAFRDGLAEWLGTPRG</sequence>
<evidence type="ECO:0000313" key="6">
    <source>
        <dbReference type="EMBL" id="WFP25923.1"/>
    </source>
</evidence>
<feature type="domain" description="GH26" evidence="5">
    <location>
        <begin position="1"/>
        <end position="283"/>
    </location>
</feature>
<dbReference type="GO" id="GO:0006080">
    <property type="term" value="P:substituted mannan metabolic process"/>
    <property type="evidence" value="ECO:0007669"/>
    <property type="project" value="InterPro"/>
</dbReference>
<evidence type="ECO:0000256" key="1">
    <source>
        <dbReference type="ARBA" id="ARBA00007754"/>
    </source>
</evidence>
<dbReference type="GO" id="GO:0016985">
    <property type="term" value="F:mannan endo-1,4-beta-mannosidase activity"/>
    <property type="evidence" value="ECO:0007669"/>
    <property type="project" value="InterPro"/>
</dbReference>
<comment type="similarity">
    <text evidence="1 4">Belongs to the glycosyl hydrolase 26 family.</text>
</comment>
<feature type="active site" description="Proton donor" evidence="4">
    <location>
        <position position="117"/>
    </location>
</feature>
<evidence type="ECO:0000313" key="7">
    <source>
        <dbReference type="Proteomes" id="UP001213504"/>
    </source>
</evidence>
<dbReference type="InterPro" id="IPR017853">
    <property type="entry name" value="GH"/>
</dbReference>
<dbReference type="AlphaFoldDB" id="A0AAX3T9U9"/>
<dbReference type="SUPFAM" id="SSF51445">
    <property type="entry name" value="(Trans)glycosidases"/>
    <property type="match status" value="1"/>
</dbReference>
<evidence type="ECO:0000256" key="3">
    <source>
        <dbReference type="ARBA" id="ARBA00023295"/>
    </source>
</evidence>
<reference evidence="6" key="1">
    <citation type="submission" date="2023-04" db="EMBL/GenBank/DDBJ databases">
        <title>Complete genome sequence of a phthalic acid esters degrading bacterial strain.</title>
        <authorList>
            <person name="Weng L."/>
            <person name="Jia Y."/>
            <person name="Ren L."/>
        </authorList>
    </citation>
    <scope>NUCLEOTIDE SEQUENCE</scope>
    <source>
        <strain evidence="6">RL-LY01</strain>
    </source>
</reference>
<dbReference type="InterPro" id="IPR022790">
    <property type="entry name" value="GH26_dom"/>
</dbReference>
<dbReference type="InterPro" id="IPR000805">
    <property type="entry name" value="Glyco_hydro_26"/>
</dbReference>
<keyword evidence="3 4" id="KW-0326">Glycosidase</keyword>